<dbReference type="InterPro" id="IPR050682">
    <property type="entry name" value="ModA/WtpA"/>
</dbReference>
<evidence type="ECO:0000256" key="3">
    <source>
        <dbReference type="ARBA" id="ARBA00022729"/>
    </source>
</evidence>
<protein>
    <submittedName>
        <fullName evidence="5">Molybdate ABC transporter substrate-binding protein</fullName>
    </submittedName>
</protein>
<evidence type="ECO:0000256" key="4">
    <source>
        <dbReference type="SAM" id="SignalP"/>
    </source>
</evidence>
<sequence>MSLLRVLPLVLIAALLAGCGSDDDGNTTLQVFAAASLRGSFEEIADAFEDQHDDVDVRLNFAGSSELTLQISEGADADVLATADEPTMAKVADLLGAPATLFASNTLRIVVPAGNPDQVTGLADLAGLDLVVCAPQVPCGAASTRVAQAAGITLSPVSEELNVTEVLSKVTSGQADAGLVYLTDVMAAGDAVEGLDFPESADAVNHYPIARLDDSADAELAGEFVAFVAGADGQAILREAGFAAP</sequence>
<evidence type="ECO:0000313" key="6">
    <source>
        <dbReference type="Proteomes" id="UP001501581"/>
    </source>
</evidence>
<feature type="chain" id="PRO_5046336606" evidence="4">
    <location>
        <begin position="18"/>
        <end position="245"/>
    </location>
</feature>
<dbReference type="PANTHER" id="PTHR30632">
    <property type="entry name" value="MOLYBDATE-BINDING PERIPLASMIC PROTEIN"/>
    <property type="match status" value="1"/>
</dbReference>
<dbReference type="InterPro" id="IPR005950">
    <property type="entry name" value="ModA"/>
</dbReference>
<evidence type="ECO:0000313" key="5">
    <source>
        <dbReference type="EMBL" id="GAA1092458.1"/>
    </source>
</evidence>
<dbReference type="SUPFAM" id="SSF53850">
    <property type="entry name" value="Periplasmic binding protein-like II"/>
    <property type="match status" value="1"/>
</dbReference>
<dbReference type="Pfam" id="PF13531">
    <property type="entry name" value="SBP_bac_11"/>
    <property type="match status" value="1"/>
</dbReference>
<keyword evidence="6" id="KW-1185">Reference proteome</keyword>
<evidence type="ECO:0000256" key="2">
    <source>
        <dbReference type="ARBA" id="ARBA00022723"/>
    </source>
</evidence>
<reference evidence="6" key="1">
    <citation type="journal article" date="2019" name="Int. J. Syst. Evol. Microbiol.">
        <title>The Global Catalogue of Microorganisms (GCM) 10K type strain sequencing project: providing services to taxonomists for standard genome sequencing and annotation.</title>
        <authorList>
            <consortium name="The Broad Institute Genomics Platform"/>
            <consortium name="The Broad Institute Genome Sequencing Center for Infectious Disease"/>
            <person name="Wu L."/>
            <person name="Ma J."/>
        </authorList>
    </citation>
    <scope>NUCLEOTIDE SEQUENCE [LARGE SCALE GENOMIC DNA]</scope>
    <source>
        <strain evidence="6">JCM 13008</strain>
    </source>
</reference>
<dbReference type="EMBL" id="BAAALG010000002">
    <property type="protein sequence ID" value="GAA1092458.1"/>
    <property type="molecule type" value="Genomic_DNA"/>
</dbReference>
<dbReference type="RefSeq" id="WP_343990879.1">
    <property type="nucleotide sequence ID" value="NZ_BAAALG010000002.1"/>
</dbReference>
<dbReference type="NCBIfam" id="TIGR01256">
    <property type="entry name" value="modA"/>
    <property type="match status" value="1"/>
</dbReference>
<dbReference type="Gene3D" id="3.40.190.10">
    <property type="entry name" value="Periplasmic binding protein-like II"/>
    <property type="match status" value="2"/>
</dbReference>
<dbReference type="PROSITE" id="PS51257">
    <property type="entry name" value="PROKAR_LIPOPROTEIN"/>
    <property type="match status" value="1"/>
</dbReference>
<keyword evidence="2" id="KW-0479">Metal-binding</keyword>
<comment type="similarity">
    <text evidence="1">Belongs to the bacterial solute-binding protein ModA family.</text>
</comment>
<dbReference type="PIRSF" id="PIRSF004846">
    <property type="entry name" value="ModA"/>
    <property type="match status" value="1"/>
</dbReference>
<feature type="signal peptide" evidence="4">
    <location>
        <begin position="1"/>
        <end position="17"/>
    </location>
</feature>
<proteinExistence type="inferred from homology"/>
<name>A0ABP4E7J7_9ACTN</name>
<keyword evidence="3 4" id="KW-0732">Signal</keyword>
<organism evidence="5 6">
    <name type="scientific">Nocardioides dubius</name>
    <dbReference type="NCBI Taxonomy" id="317019"/>
    <lineage>
        <taxon>Bacteria</taxon>
        <taxon>Bacillati</taxon>
        <taxon>Actinomycetota</taxon>
        <taxon>Actinomycetes</taxon>
        <taxon>Propionibacteriales</taxon>
        <taxon>Nocardioidaceae</taxon>
        <taxon>Nocardioides</taxon>
    </lineage>
</organism>
<accession>A0ABP4E7J7</accession>
<dbReference type="Proteomes" id="UP001501581">
    <property type="component" value="Unassembled WGS sequence"/>
</dbReference>
<comment type="caution">
    <text evidence="5">The sequence shown here is derived from an EMBL/GenBank/DDBJ whole genome shotgun (WGS) entry which is preliminary data.</text>
</comment>
<dbReference type="PANTHER" id="PTHR30632:SF0">
    <property type="entry name" value="SULFATE-BINDING PROTEIN"/>
    <property type="match status" value="1"/>
</dbReference>
<evidence type="ECO:0000256" key="1">
    <source>
        <dbReference type="ARBA" id="ARBA00009175"/>
    </source>
</evidence>
<gene>
    <name evidence="5" type="primary">modA</name>
    <name evidence="5" type="ORF">GCM10009668_04320</name>
</gene>